<name>A0AAD5KIR8_9CRUS</name>
<evidence type="ECO:0000313" key="2">
    <source>
        <dbReference type="Proteomes" id="UP000820818"/>
    </source>
</evidence>
<organism evidence="1 2">
    <name type="scientific">Daphnia sinensis</name>
    <dbReference type="NCBI Taxonomy" id="1820382"/>
    <lineage>
        <taxon>Eukaryota</taxon>
        <taxon>Metazoa</taxon>
        <taxon>Ecdysozoa</taxon>
        <taxon>Arthropoda</taxon>
        <taxon>Crustacea</taxon>
        <taxon>Branchiopoda</taxon>
        <taxon>Diplostraca</taxon>
        <taxon>Cladocera</taxon>
        <taxon>Anomopoda</taxon>
        <taxon>Daphniidae</taxon>
        <taxon>Daphnia</taxon>
        <taxon>Daphnia similis group</taxon>
    </lineage>
</organism>
<reference evidence="1 2" key="1">
    <citation type="submission" date="2022-05" db="EMBL/GenBank/DDBJ databases">
        <title>A multi-omics perspective on studying reproductive biology in Daphnia sinensis.</title>
        <authorList>
            <person name="Jia J."/>
        </authorList>
    </citation>
    <scope>NUCLEOTIDE SEQUENCE [LARGE SCALE GENOMIC DNA]</scope>
    <source>
        <strain evidence="1 2">WSL</strain>
    </source>
</reference>
<dbReference type="EMBL" id="WJBH02000009">
    <property type="protein sequence ID" value="KAI9553234.1"/>
    <property type="molecule type" value="Genomic_DNA"/>
</dbReference>
<keyword evidence="2" id="KW-1185">Reference proteome</keyword>
<protein>
    <submittedName>
        <fullName evidence="1">Uncharacterized protein</fullName>
    </submittedName>
</protein>
<dbReference type="AlphaFoldDB" id="A0AAD5KIR8"/>
<dbReference type="Proteomes" id="UP000820818">
    <property type="component" value="Linkage Group LG9"/>
</dbReference>
<gene>
    <name evidence="1" type="ORF">GHT06_021130</name>
</gene>
<comment type="caution">
    <text evidence="1">The sequence shown here is derived from an EMBL/GenBank/DDBJ whole genome shotgun (WGS) entry which is preliminary data.</text>
</comment>
<accession>A0AAD5KIR8</accession>
<evidence type="ECO:0000313" key="1">
    <source>
        <dbReference type="EMBL" id="KAI9553234.1"/>
    </source>
</evidence>
<sequence length="251" mass="28481">MNSSVVETGAGIFRKLKEMSHSLGMPSLEFFDDFGNTVQMEIRPPSSLDYKMPHREYSTHLMRLLVNKSLSFFLEVLGQSVTSGEFLPENPSGTDPHLIENILGSLNGDVTVCKGRGNVRLELMEPSRRKQAMREGLIDGNMLTFPDLRYRSYDCEYLVDTHNGVTQCSPCAQQDDPNQQDFLPNMLNLSDLKLDSNHQGLKNSQQDDQVEPTVIEHHHHHHHHYYQDGSSPISFLYQDPNAPPPMTLTIE</sequence>
<proteinExistence type="predicted"/>